<reference evidence="3" key="1">
    <citation type="journal article" date="2019" name="Int. J. Syst. Evol. Microbiol.">
        <title>The Global Catalogue of Microorganisms (GCM) 10K type strain sequencing project: providing services to taxonomists for standard genome sequencing and annotation.</title>
        <authorList>
            <consortium name="The Broad Institute Genomics Platform"/>
            <consortium name="The Broad Institute Genome Sequencing Center for Infectious Disease"/>
            <person name="Wu L."/>
            <person name="Ma J."/>
        </authorList>
    </citation>
    <scope>NUCLEOTIDE SEQUENCE [LARGE SCALE GENOMIC DNA]</scope>
    <source>
        <strain evidence="3">JCM 14234</strain>
    </source>
</reference>
<sequence length="60" mass="6618">MTNQLVPIERTQDQLGGISRTTVYGLVKAGHLDKVNIGRRGFITAESIDKYVATLTKENV</sequence>
<feature type="domain" description="Helix-turn-helix" evidence="1">
    <location>
        <begin position="17"/>
        <end position="53"/>
    </location>
</feature>
<organism evidence="2 3">
    <name type="scientific">Gordonia defluvii</name>
    <dbReference type="NCBI Taxonomy" id="283718"/>
    <lineage>
        <taxon>Bacteria</taxon>
        <taxon>Bacillati</taxon>
        <taxon>Actinomycetota</taxon>
        <taxon>Actinomycetes</taxon>
        <taxon>Mycobacteriales</taxon>
        <taxon>Gordoniaceae</taxon>
        <taxon>Gordonia</taxon>
    </lineage>
</organism>
<evidence type="ECO:0000313" key="3">
    <source>
        <dbReference type="Proteomes" id="UP001501035"/>
    </source>
</evidence>
<accession>A0ABP6LLG8</accession>
<proteinExistence type="predicted"/>
<gene>
    <name evidence="2" type="ORF">GCM10010528_24490</name>
</gene>
<dbReference type="InterPro" id="IPR041657">
    <property type="entry name" value="HTH_17"/>
</dbReference>
<keyword evidence="3" id="KW-1185">Reference proteome</keyword>
<evidence type="ECO:0000313" key="2">
    <source>
        <dbReference type="EMBL" id="GAA3044194.1"/>
    </source>
</evidence>
<dbReference type="Proteomes" id="UP001501035">
    <property type="component" value="Unassembled WGS sequence"/>
</dbReference>
<dbReference type="EMBL" id="BAAAVS010000052">
    <property type="protein sequence ID" value="GAA3044194.1"/>
    <property type="molecule type" value="Genomic_DNA"/>
</dbReference>
<evidence type="ECO:0000259" key="1">
    <source>
        <dbReference type="Pfam" id="PF12728"/>
    </source>
</evidence>
<protein>
    <recommendedName>
        <fullName evidence="1">Helix-turn-helix domain-containing protein</fullName>
    </recommendedName>
</protein>
<comment type="caution">
    <text evidence="2">The sequence shown here is derived from an EMBL/GenBank/DDBJ whole genome shotgun (WGS) entry which is preliminary data.</text>
</comment>
<dbReference type="RefSeq" id="WP_344716851.1">
    <property type="nucleotide sequence ID" value="NZ_BAAAVS010000052.1"/>
</dbReference>
<dbReference type="Pfam" id="PF12728">
    <property type="entry name" value="HTH_17"/>
    <property type="match status" value="1"/>
</dbReference>
<name>A0ABP6LLG8_9ACTN</name>